<dbReference type="RefSeq" id="WP_191175746.1">
    <property type="nucleotide sequence ID" value="NZ_JACWMW010000002.1"/>
</dbReference>
<dbReference type="Pfam" id="PF14236">
    <property type="entry name" value="DruA"/>
    <property type="match status" value="1"/>
</dbReference>
<protein>
    <submittedName>
        <fullName evidence="1">DUF4338 domain-containing protein</fullName>
    </submittedName>
</protein>
<evidence type="ECO:0000313" key="1">
    <source>
        <dbReference type="EMBL" id="MBD1385895.1"/>
    </source>
</evidence>
<evidence type="ECO:0000313" key="2">
    <source>
        <dbReference type="Proteomes" id="UP000618754"/>
    </source>
</evidence>
<dbReference type="EMBL" id="JACWMW010000002">
    <property type="protein sequence ID" value="MBD1385895.1"/>
    <property type="molecule type" value="Genomic_DNA"/>
</dbReference>
<dbReference type="InterPro" id="IPR025639">
    <property type="entry name" value="DruA"/>
</dbReference>
<comment type="caution">
    <text evidence="1">The sequence shown here is derived from an EMBL/GenBank/DDBJ whole genome shotgun (WGS) entry which is preliminary data.</text>
</comment>
<name>A0ABR7X735_9SPHI</name>
<gene>
    <name evidence="1" type="ORF">IDJ75_11440</name>
</gene>
<keyword evidence="2" id="KW-1185">Reference proteome</keyword>
<accession>A0ABR7X735</accession>
<proteinExistence type="predicted"/>
<reference evidence="1 2" key="1">
    <citation type="submission" date="2020-09" db="EMBL/GenBank/DDBJ databases">
        <title>Novel species of Mucilaginibacter isolated from a glacier on the Tibetan Plateau.</title>
        <authorList>
            <person name="Liu Q."/>
            <person name="Xin Y.-H."/>
        </authorList>
    </citation>
    <scope>NUCLEOTIDE SEQUENCE [LARGE SCALE GENOMIC DNA]</scope>
    <source>
        <strain evidence="1 2">CGMCC 1.13878</strain>
    </source>
</reference>
<dbReference type="Proteomes" id="UP000618754">
    <property type="component" value="Unassembled WGS sequence"/>
</dbReference>
<sequence>MTKIIEALTAKSRLKRKIRQHLKKLGFEKTHDGNLALPSSDKQIIRNLHSAQRIERIKANKAFIDENLSGLIQYFANGDEVVPELISPVLIRVRGNGWEAKLFRLASLTWSVPVSNGFGRRLRYLVWDRNNEKLIGLIAIGDPVFNLSVRDNFIGWTAKDRGQRLVNILDAYVLGAIPPYNLLLGGKLIASLLRTKELYDDFKSEYGNSKGIISGEEKGARLLAVTTSSSMGKSSVYNRIKLEGREYLKPIGYTKGWGHFHIPENIFSDMREYLRAIGHSYADLHQFGDGPNWRLRTARAALDALGFREDLLKHGVGREVFICPLAENAIEILRSGKGKPNIKSLLTVNEVAAQAVKRWVIPRAISRPEYKLWKVSSIKDLILNSPRPQMNGLSQVKLNAIRTA</sequence>
<organism evidence="1 2">
    <name type="scientific">Mucilaginibacter rigui</name>
    <dbReference type="NCBI Taxonomy" id="534635"/>
    <lineage>
        <taxon>Bacteria</taxon>
        <taxon>Pseudomonadati</taxon>
        <taxon>Bacteroidota</taxon>
        <taxon>Sphingobacteriia</taxon>
        <taxon>Sphingobacteriales</taxon>
        <taxon>Sphingobacteriaceae</taxon>
        <taxon>Mucilaginibacter</taxon>
    </lineage>
</organism>